<evidence type="ECO:0000313" key="3">
    <source>
        <dbReference type="Proteomes" id="UP000838412"/>
    </source>
</evidence>
<organism evidence="2 3">
    <name type="scientific">Branchiostoma lanceolatum</name>
    <name type="common">Common lancelet</name>
    <name type="synonym">Amphioxus lanceolatum</name>
    <dbReference type="NCBI Taxonomy" id="7740"/>
    <lineage>
        <taxon>Eukaryota</taxon>
        <taxon>Metazoa</taxon>
        <taxon>Chordata</taxon>
        <taxon>Cephalochordata</taxon>
        <taxon>Leptocardii</taxon>
        <taxon>Amphioxiformes</taxon>
        <taxon>Branchiostomatidae</taxon>
        <taxon>Branchiostoma</taxon>
    </lineage>
</organism>
<reference evidence="2" key="1">
    <citation type="submission" date="2022-01" db="EMBL/GenBank/DDBJ databases">
        <authorList>
            <person name="Braso-Vives M."/>
        </authorList>
    </citation>
    <scope>NUCLEOTIDE SEQUENCE</scope>
</reference>
<protein>
    <submittedName>
        <fullName evidence="2">Hypp6571 protein</fullName>
    </submittedName>
</protein>
<proteinExistence type="predicted"/>
<dbReference type="AlphaFoldDB" id="A0A8J9YV30"/>
<evidence type="ECO:0000256" key="1">
    <source>
        <dbReference type="SAM" id="MobiDB-lite"/>
    </source>
</evidence>
<keyword evidence="3" id="KW-1185">Reference proteome</keyword>
<feature type="region of interest" description="Disordered" evidence="1">
    <location>
        <begin position="1"/>
        <end position="33"/>
    </location>
</feature>
<accession>A0A8J9YV30</accession>
<gene>
    <name evidence="2" type="primary">Hypp6571</name>
    <name evidence="2" type="ORF">BLAG_LOCUS5619</name>
</gene>
<dbReference type="Proteomes" id="UP000838412">
    <property type="component" value="Chromosome 12"/>
</dbReference>
<dbReference type="OrthoDB" id="5987625at2759"/>
<sequence>MSEEQDLESQISDLSSDAGTTDTDSITDADTESEDELFAAGFVNAYQDEPIAMPGENELRAQEVDEDGILAATLDARLEGRIPLNDWCECNQCRTDFLLNAREYRCCWEVGPAIGKLQFDGSIEHTRCVTQHQDYIDLTKRVVLEQVGPLLRDKQGRAYRRRGQQDINEFRRAVAYRWLVRWMCGYLGWDHARPLPACVYNRVRTDFSPTGQARGYSSSQDRE</sequence>
<name>A0A8J9YV30_BRALA</name>
<dbReference type="PANTHER" id="PTHR36981:SF1">
    <property type="entry name" value="P2X PURINORECEPTOR 7 INTRACELLULAR DOMAIN-CONTAINING PROTEIN"/>
    <property type="match status" value="1"/>
</dbReference>
<dbReference type="EMBL" id="OV696697">
    <property type="protein sequence ID" value="CAH1242315.1"/>
    <property type="molecule type" value="Genomic_DNA"/>
</dbReference>
<evidence type="ECO:0000313" key="2">
    <source>
        <dbReference type="EMBL" id="CAH1242315.1"/>
    </source>
</evidence>
<dbReference type="PANTHER" id="PTHR36981">
    <property type="entry name" value="ZGC:195170"/>
    <property type="match status" value="1"/>
</dbReference>
<feature type="compositionally biased region" description="Low complexity" evidence="1">
    <location>
        <begin position="12"/>
        <end position="24"/>
    </location>
</feature>